<accession>A0AAQ1MCE9</accession>
<dbReference type="EC" id="1.3.98.3" evidence="2"/>
<dbReference type="CDD" id="cd01335">
    <property type="entry name" value="Radical_SAM"/>
    <property type="match status" value="1"/>
</dbReference>
<reference evidence="4" key="2">
    <citation type="submission" date="2016-11" db="EMBL/GenBank/DDBJ databases">
        <authorList>
            <person name="Jaros S."/>
            <person name="Januszkiewicz K."/>
            <person name="Wedrychowicz H."/>
        </authorList>
    </citation>
    <scope>NUCLEOTIDE SEQUENCE [LARGE SCALE GENOMIC DNA]</scope>
    <source>
        <strain evidence="4">DSM 4029</strain>
    </source>
</reference>
<evidence type="ECO:0000313" key="4">
    <source>
        <dbReference type="Proteomes" id="UP000184089"/>
    </source>
</evidence>
<gene>
    <name evidence="2" type="primary">hemZ</name>
    <name evidence="2" type="ORF">GT747_01285</name>
    <name evidence="3" type="ORF">SAMN05444424_0995</name>
</gene>
<dbReference type="EMBL" id="FQVY01000001">
    <property type="protein sequence ID" value="SHF87277.1"/>
    <property type="molecule type" value="Genomic_DNA"/>
</dbReference>
<dbReference type="AlphaFoldDB" id="A0AAQ1MCE9"/>
<dbReference type="SFLD" id="SFLDF00310">
    <property type="entry name" value="oxygen-independent_coproporphy"/>
    <property type="match status" value="1"/>
</dbReference>
<keyword evidence="5" id="KW-1185">Reference proteome</keyword>
<dbReference type="InterPro" id="IPR023995">
    <property type="entry name" value="HemZ"/>
</dbReference>
<evidence type="ECO:0000313" key="5">
    <source>
        <dbReference type="Proteomes" id="UP000474718"/>
    </source>
</evidence>
<dbReference type="InterPro" id="IPR023404">
    <property type="entry name" value="rSAM_horseshoe"/>
</dbReference>
<dbReference type="InterPro" id="IPR006638">
    <property type="entry name" value="Elp3/MiaA/NifB-like_rSAM"/>
</dbReference>
<dbReference type="NCBIfam" id="TIGR03994">
    <property type="entry name" value="rSAM_HemZ"/>
    <property type="match status" value="1"/>
</dbReference>
<dbReference type="GO" id="GO:0051989">
    <property type="term" value="F:coproporphyrinogen dehydrogenase activity"/>
    <property type="evidence" value="ECO:0007669"/>
    <property type="project" value="UniProtKB-EC"/>
</dbReference>
<comment type="caution">
    <text evidence="3">The sequence shown here is derived from an EMBL/GenBank/DDBJ whole genome shotgun (WGS) entry which is preliminary data.</text>
</comment>
<dbReference type="SMART" id="SM00729">
    <property type="entry name" value="Elp3"/>
    <property type="match status" value="1"/>
</dbReference>
<evidence type="ECO:0000313" key="3">
    <source>
        <dbReference type="EMBL" id="SHF87277.1"/>
    </source>
</evidence>
<evidence type="ECO:0000259" key="1">
    <source>
        <dbReference type="PROSITE" id="PS51918"/>
    </source>
</evidence>
<dbReference type="SUPFAM" id="SSF102114">
    <property type="entry name" value="Radical SAM enzymes"/>
    <property type="match status" value="1"/>
</dbReference>
<dbReference type="PROSITE" id="PS51918">
    <property type="entry name" value="RADICAL_SAM"/>
    <property type="match status" value="1"/>
</dbReference>
<feature type="domain" description="Radical SAM core" evidence="1">
    <location>
        <begin position="163"/>
        <end position="398"/>
    </location>
</feature>
<dbReference type="GO" id="GO:0005737">
    <property type="term" value="C:cytoplasm"/>
    <property type="evidence" value="ECO:0007669"/>
    <property type="project" value="TreeGrafter"/>
</dbReference>
<dbReference type="SFLD" id="SFLDG01082">
    <property type="entry name" value="B12-binding_domain_containing"/>
    <property type="match status" value="1"/>
</dbReference>
<dbReference type="Pfam" id="PF04055">
    <property type="entry name" value="Radical_SAM"/>
    <property type="match status" value="1"/>
</dbReference>
<dbReference type="InterPro" id="IPR058240">
    <property type="entry name" value="rSAM_sf"/>
</dbReference>
<dbReference type="Gene3D" id="3.80.30.20">
    <property type="entry name" value="tm_1862 like domain"/>
    <property type="match status" value="1"/>
</dbReference>
<dbReference type="InterPro" id="IPR034505">
    <property type="entry name" value="Coproporphyrinogen-III_oxidase"/>
</dbReference>
<reference evidence="2 5" key="3">
    <citation type="journal article" date="2019" name="Nat. Med.">
        <title>A library of human gut bacterial isolates paired with longitudinal multiomics data enables mechanistic microbiome research.</title>
        <authorList>
            <person name="Poyet M."/>
            <person name="Groussin M."/>
            <person name="Gibbons S.M."/>
            <person name="Avila-Pacheco J."/>
            <person name="Jiang X."/>
            <person name="Kearney S.M."/>
            <person name="Perrotta A.R."/>
            <person name="Berdy B."/>
            <person name="Zhao S."/>
            <person name="Lieberman T.D."/>
            <person name="Swanson P.K."/>
            <person name="Smith M."/>
            <person name="Roesemann S."/>
            <person name="Alexander J.E."/>
            <person name="Rich S.A."/>
            <person name="Livny J."/>
            <person name="Vlamakis H."/>
            <person name="Clish C."/>
            <person name="Bullock K."/>
            <person name="Deik A."/>
            <person name="Scott J."/>
            <person name="Pierce K.A."/>
            <person name="Xavier R.J."/>
            <person name="Alm E.J."/>
        </authorList>
    </citation>
    <scope>NUCLEOTIDE SEQUENCE [LARGE SCALE GENOMIC DNA]</scope>
    <source>
        <strain evidence="2 5">BIOML-A2</strain>
    </source>
</reference>
<dbReference type="GO" id="GO:0006779">
    <property type="term" value="P:porphyrin-containing compound biosynthetic process"/>
    <property type="evidence" value="ECO:0007669"/>
    <property type="project" value="TreeGrafter"/>
</dbReference>
<dbReference type="RefSeq" id="WP_021660510.1">
    <property type="nucleotide sequence ID" value="NZ_FQVY01000001.1"/>
</dbReference>
<protein>
    <submittedName>
        <fullName evidence="2">Coproporphyrinogen dehydrogenase HemZ</fullName>
        <ecNumber evidence="2">1.3.98.3</ecNumber>
    </submittedName>
    <submittedName>
        <fullName evidence="3">Oxygen-independent coproporphyrinogen-3 oxidase</fullName>
    </submittedName>
</protein>
<sequence>MKVLVLGHRLQYEVQNLVGLFFPGERVETAFEKQPDWQVLTYLREGRGATRLLVLCRLGEGGETLRAHCAVAPGEPGHKQRCEMAFGELLYRLFSQVTGYRPKWGVLTGVRPVKNIRRRLDGGMDEAGLRRLFCGEYRVSEQKFDLALQTARVQERALAPLPPAGPQDVSLYISIPFCPSRCLYCSFVSHSVEKTHKLVEPYLELLLQEISATFDLVERLGLRLRTAYIGGGTPTILTAGQMDRLLEHLFSLVKTPLEEFTVEAGRPDTIDREKLRAMRQYPVSRININPQTLNDAVLERIGRRHTAAQTVESFYQAREAGFANINMDLIAGLPGDSYEGFVSTLDRVVALDPENVTVHTLSVKRAADLKSTAMVRYAAADAPVERMVDYAAATLGAAGYDPYYLYRQKNTLANLENVGYAKPGSEGLYNIYMMEELHTILGCGAGSVTKLVGRGTRPIERSFNYKYPQEYIRQFATVLERKGSLEEFYGCLSEAEHPAV</sequence>
<dbReference type="Proteomes" id="UP000184089">
    <property type="component" value="Unassembled WGS sequence"/>
</dbReference>
<dbReference type="SFLD" id="SFLDG01065">
    <property type="entry name" value="anaerobic_coproporphyrinogen-I"/>
    <property type="match status" value="1"/>
</dbReference>
<proteinExistence type="predicted"/>
<dbReference type="EMBL" id="WWVX01000001">
    <property type="protein sequence ID" value="MZL68408.1"/>
    <property type="molecule type" value="Genomic_DNA"/>
</dbReference>
<reference evidence="3" key="1">
    <citation type="submission" date="2016-11" db="EMBL/GenBank/DDBJ databases">
        <authorList>
            <person name="Varghese N."/>
            <person name="Submissions S."/>
        </authorList>
    </citation>
    <scope>NUCLEOTIDE SEQUENCE</scope>
    <source>
        <strain evidence="3">DSM 4029</strain>
    </source>
</reference>
<name>A0AAQ1MCE9_9FIRM</name>
<organism evidence="3 4">
    <name type="scientific">Bittarella massiliensis</name>
    <name type="common">ex Durand et al. 2017</name>
    <dbReference type="NCBI Taxonomy" id="1720313"/>
    <lineage>
        <taxon>Bacteria</taxon>
        <taxon>Bacillati</taxon>
        <taxon>Bacillota</taxon>
        <taxon>Clostridia</taxon>
        <taxon>Eubacteriales</taxon>
        <taxon>Oscillospiraceae</taxon>
        <taxon>Bittarella (ex Durand et al. 2017)</taxon>
    </lineage>
</organism>
<dbReference type="SFLD" id="SFLDS00029">
    <property type="entry name" value="Radical_SAM"/>
    <property type="match status" value="1"/>
</dbReference>
<dbReference type="GO" id="GO:0051539">
    <property type="term" value="F:4 iron, 4 sulfur cluster binding"/>
    <property type="evidence" value="ECO:0007669"/>
    <property type="project" value="TreeGrafter"/>
</dbReference>
<dbReference type="Proteomes" id="UP000474718">
    <property type="component" value="Unassembled WGS sequence"/>
</dbReference>
<evidence type="ECO:0000313" key="2">
    <source>
        <dbReference type="EMBL" id="MZL68408.1"/>
    </source>
</evidence>
<dbReference type="InterPro" id="IPR007197">
    <property type="entry name" value="rSAM"/>
</dbReference>
<dbReference type="PANTHER" id="PTHR13932">
    <property type="entry name" value="COPROPORPHYRINIGEN III OXIDASE"/>
    <property type="match status" value="1"/>
</dbReference>
<dbReference type="PANTHER" id="PTHR13932:SF1">
    <property type="entry name" value="OXYGEN-INDEPENDENT COPROPORPHYRINOGEN-III OXIDASE-LIKE PROTEIN HEMZ"/>
    <property type="match status" value="1"/>
</dbReference>
<keyword evidence="2" id="KW-0560">Oxidoreductase</keyword>